<evidence type="ECO:0000313" key="2">
    <source>
        <dbReference type="Proteomes" id="UP000295444"/>
    </source>
</evidence>
<dbReference type="Proteomes" id="UP000295444">
    <property type="component" value="Unassembled WGS sequence"/>
</dbReference>
<keyword evidence="2" id="KW-1185">Reference proteome</keyword>
<sequence>MSWWDKVLRQGAPEGFSGKLDAQENVLATAEVTGGGHVLATSHGLWLPDEDGARRIGWHLISKATWGNGSLVVIEAVEDGHAGAAVLLSDLPARRYKLAKPGKVPQVVQERVTGSIKTRHRQEFPGGGAWFVQRKVAGRDGFVLQVRPDPGTDRDSVAAVAEKVAAAVEQAREKRAAN</sequence>
<accession>A0A4R6S9T3</accession>
<comment type="caution">
    <text evidence="1">The sequence shown here is derived from an EMBL/GenBank/DDBJ whole genome shotgun (WGS) entry which is preliminary data.</text>
</comment>
<dbReference type="EMBL" id="SNXZ01000004">
    <property type="protein sequence ID" value="TDP96233.1"/>
    <property type="molecule type" value="Genomic_DNA"/>
</dbReference>
<gene>
    <name evidence="1" type="ORF">EV186_104217</name>
</gene>
<protein>
    <submittedName>
        <fullName evidence="1">Uncharacterized protein</fullName>
    </submittedName>
</protein>
<name>A0A4R6S9T3_LABRH</name>
<reference evidence="1 2" key="1">
    <citation type="submission" date="2019-03" db="EMBL/GenBank/DDBJ databases">
        <title>Genomic Encyclopedia of Type Strains, Phase IV (KMG-IV): sequencing the most valuable type-strain genomes for metagenomic binning, comparative biology and taxonomic classification.</title>
        <authorList>
            <person name="Goeker M."/>
        </authorList>
    </citation>
    <scope>NUCLEOTIDE SEQUENCE [LARGE SCALE GENOMIC DNA]</scope>
    <source>
        <strain evidence="1 2">DSM 45361</strain>
    </source>
</reference>
<evidence type="ECO:0000313" key="1">
    <source>
        <dbReference type="EMBL" id="TDP96233.1"/>
    </source>
</evidence>
<dbReference type="RefSeq" id="WP_166659300.1">
    <property type="nucleotide sequence ID" value="NZ_SNXZ01000004.1"/>
</dbReference>
<organism evidence="1 2">
    <name type="scientific">Labedaea rhizosphaerae</name>
    <dbReference type="NCBI Taxonomy" id="598644"/>
    <lineage>
        <taxon>Bacteria</taxon>
        <taxon>Bacillati</taxon>
        <taxon>Actinomycetota</taxon>
        <taxon>Actinomycetes</taxon>
        <taxon>Pseudonocardiales</taxon>
        <taxon>Pseudonocardiaceae</taxon>
        <taxon>Labedaea</taxon>
    </lineage>
</organism>
<proteinExistence type="predicted"/>
<dbReference type="AlphaFoldDB" id="A0A4R6S9T3"/>